<name>A0A1D8U421_9CYAN</name>
<dbReference type="Proteomes" id="UP000177870">
    <property type="component" value="Chromosome"/>
</dbReference>
<evidence type="ECO:0000313" key="1">
    <source>
        <dbReference type="EMBL" id="AOX04618.1"/>
    </source>
</evidence>
<dbReference type="KEGG" id="mpro:BJP34_31080"/>
<dbReference type="EMBL" id="CP017599">
    <property type="protein sequence ID" value="AOX04618.1"/>
    <property type="molecule type" value="Genomic_DNA"/>
</dbReference>
<accession>A0A1D8U421</accession>
<proteinExistence type="predicted"/>
<sequence length="258" mass="29334">MIKPEKDFCFCTLALRSKYRSLAKKLAGDLEKYAPGKLLIVATDDVNDFNNCKNVSAFKHQQTGILHCYHDKRFEVEKALSRFSVAIQIDADTRIVGSLPETIEVLPGITAGHQANLVKHVEKYNPERLKPLKQIASKLDIPLDKAIYIGESLVFVSRDGGKEKEFIKQWGMIGRYFELKGIHGGEGIILGLAAAKAGLTISRSSSWDRINEVKKHLDASHEKTQKTFWDSLKRKLGYHYNFNRARVAALKDFEFYYR</sequence>
<evidence type="ECO:0000313" key="2">
    <source>
        <dbReference type="Proteomes" id="UP000177870"/>
    </source>
</evidence>
<protein>
    <submittedName>
        <fullName evidence="1">Uncharacterized protein</fullName>
    </submittedName>
</protein>
<dbReference type="AlphaFoldDB" id="A0A1D8U421"/>
<organism evidence="1 2">
    <name type="scientific">Moorena producens PAL-8-15-08-1</name>
    <dbReference type="NCBI Taxonomy" id="1458985"/>
    <lineage>
        <taxon>Bacteria</taxon>
        <taxon>Bacillati</taxon>
        <taxon>Cyanobacteriota</taxon>
        <taxon>Cyanophyceae</taxon>
        <taxon>Coleofasciculales</taxon>
        <taxon>Coleofasciculaceae</taxon>
        <taxon>Moorena</taxon>
    </lineage>
</organism>
<gene>
    <name evidence="1" type="ORF">BJP34_31080</name>
</gene>
<reference evidence="2" key="1">
    <citation type="submission" date="2016-10" db="EMBL/GenBank/DDBJ databases">
        <title>Comparative genomics uncovers the prolific and rare metabolic potential of the cyanobacterial genus Moorea.</title>
        <authorList>
            <person name="Leao T."/>
            <person name="Castelao G."/>
            <person name="Korobeynikov A."/>
            <person name="Monroe E.A."/>
            <person name="Podell S."/>
            <person name="Glukhov E."/>
            <person name="Allen E."/>
            <person name="Gerwick W.H."/>
            <person name="Gerwick L."/>
        </authorList>
    </citation>
    <scope>NUCLEOTIDE SEQUENCE [LARGE SCALE GENOMIC DNA]</scope>
    <source>
        <strain evidence="2">PAL-8-15-08-1</strain>
    </source>
</reference>
<dbReference type="OrthoDB" id="479717at2"/>